<dbReference type="Gene3D" id="1.20.1270.180">
    <property type="match status" value="1"/>
</dbReference>
<evidence type="ECO:0000313" key="3">
    <source>
        <dbReference type="Proteomes" id="UP000316343"/>
    </source>
</evidence>
<organism evidence="2 3">
    <name type="scientific">Erythrobacter insulae</name>
    <dbReference type="NCBI Taxonomy" id="2584124"/>
    <lineage>
        <taxon>Bacteria</taxon>
        <taxon>Pseudomonadati</taxon>
        <taxon>Pseudomonadota</taxon>
        <taxon>Alphaproteobacteria</taxon>
        <taxon>Sphingomonadales</taxon>
        <taxon>Erythrobacteraceae</taxon>
        <taxon>Erythrobacter/Porphyrobacter group</taxon>
        <taxon>Erythrobacter</taxon>
    </lineage>
</organism>
<dbReference type="RefSeq" id="WP_142789340.1">
    <property type="nucleotide sequence ID" value="NZ_VHJK01000002.1"/>
</dbReference>
<protein>
    <submittedName>
        <fullName evidence="2">DUF1311 domain-containing protein</fullName>
    </submittedName>
</protein>
<sequence>MMITALVLLLQSGPAGQPECDQEASDQGIQQEMNICAAAEYREADAALNAQWAVTSARMKERDEGWKPDWDRRPGHFTTLLESQRAWLRYRDAHCRLDGYYARGGSLEPLLVSTCKTGLTILRTEQLKELAERGP</sequence>
<dbReference type="Proteomes" id="UP000316343">
    <property type="component" value="Unassembled WGS sequence"/>
</dbReference>
<dbReference type="EMBL" id="VHJK01000002">
    <property type="protein sequence ID" value="TRD10050.1"/>
    <property type="molecule type" value="Genomic_DNA"/>
</dbReference>
<dbReference type="AlphaFoldDB" id="A0A547P7D0"/>
<dbReference type="InterPro" id="IPR009739">
    <property type="entry name" value="LprI-like_N"/>
</dbReference>
<name>A0A547P7D0_9SPHN</name>
<evidence type="ECO:0000313" key="2">
    <source>
        <dbReference type="EMBL" id="TRD10050.1"/>
    </source>
</evidence>
<proteinExistence type="predicted"/>
<dbReference type="Pfam" id="PF07007">
    <property type="entry name" value="LprI"/>
    <property type="match status" value="1"/>
</dbReference>
<reference evidence="2 3" key="1">
    <citation type="submission" date="2019-06" db="EMBL/GenBank/DDBJ databases">
        <title>Erythrobacter insulae sp. nov., isolated from a tidal flat.</title>
        <authorList>
            <person name="Yoon J.-H."/>
        </authorList>
    </citation>
    <scope>NUCLEOTIDE SEQUENCE [LARGE SCALE GENOMIC DNA]</scope>
    <source>
        <strain evidence="2 3">JBTF-M21</strain>
    </source>
</reference>
<feature type="domain" description="Lysozyme inhibitor LprI-like N-terminal" evidence="1">
    <location>
        <begin position="20"/>
        <end position="127"/>
    </location>
</feature>
<comment type="caution">
    <text evidence="2">The sequence shown here is derived from an EMBL/GenBank/DDBJ whole genome shotgun (WGS) entry which is preliminary data.</text>
</comment>
<keyword evidence="3" id="KW-1185">Reference proteome</keyword>
<gene>
    <name evidence="2" type="ORF">FGU71_13735</name>
</gene>
<evidence type="ECO:0000259" key="1">
    <source>
        <dbReference type="Pfam" id="PF07007"/>
    </source>
</evidence>
<dbReference type="OrthoDB" id="7340239at2"/>
<accession>A0A547P7D0</accession>